<feature type="region of interest" description="Disordered" evidence="13">
    <location>
        <begin position="44"/>
        <end position="131"/>
    </location>
</feature>
<dbReference type="GO" id="GO:0000287">
    <property type="term" value="F:magnesium ion binding"/>
    <property type="evidence" value="ECO:0007669"/>
    <property type="project" value="UniProtKB-UniRule"/>
</dbReference>
<dbReference type="STRING" id="52247.A0A4T0X4V8"/>
<dbReference type="PROSITE" id="PS50879">
    <property type="entry name" value="RNASE_H_1"/>
    <property type="match status" value="1"/>
</dbReference>
<evidence type="ECO:0000256" key="2">
    <source>
        <dbReference type="ARBA" id="ARBA00001946"/>
    </source>
</evidence>
<evidence type="ECO:0000313" key="16">
    <source>
        <dbReference type="Proteomes" id="UP000307173"/>
    </source>
</evidence>
<keyword evidence="10 12" id="KW-0378">Hydrolase</keyword>
<proteinExistence type="inferred from homology"/>
<evidence type="ECO:0000256" key="1">
    <source>
        <dbReference type="ARBA" id="ARBA00000077"/>
    </source>
</evidence>
<keyword evidence="16" id="KW-1185">Reference proteome</keyword>
<evidence type="ECO:0000256" key="3">
    <source>
        <dbReference type="ARBA" id="ARBA00004065"/>
    </source>
</evidence>
<dbReference type="GO" id="GO:0004523">
    <property type="term" value="F:RNA-DNA hybrid ribonuclease activity"/>
    <property type="evidence" value="ECO:0007669"/>
    <property type="project" value="UniProtKB-UniRule"/>
</dbReference>
<dbReference type="CDD" id="cd09280">
    <property type="entry name" value="RNase_HI_eukaryote_like"/>
    <property type="match status" value="1"/>
</dbReference>
<dbReference type="EC" id="3.1.26.4" evidence="5 12"/>
<comment type="catalytic activity">
    <reaction evidence="1 12">
        <text>Endonucleolytic cleavage to 5'-phosphomonoester.</text>
        <dbReference type="EC" id="3.1.26.4"/>
    </reaction>
</comment>
<evidence type="ECO:0000256" key="5">
    <source>
        <dbReference type="ARBA" id="ARBA00012180"/>
    </source>
</evidence>
<dbReference type="PANTHER" id="PTHR10642:SF26">
    <property type="entry name" value="RIBONUCLEASE H1"/>
    <property type="match status" value="1"/>
</dbReference>
<evidence type="ECO:0000256" key="8">
    <source>
        <dbReference type="ARBA" id="ARBA00022723"/>
    </source>
</evidence>
<dbReference type="Gene3D" id="3.30.420.10">
    <property type="entry name" value="Ribonuclease H-like superfamily/Ribonuclease H"/>
    <property type="match status" value="1"/>
</dbReference>
<dbReference type="SUPFAM" id="SSF53098">
    <property type="entry name" value="Ribonuclease H-like"/>
    <property type="match status" value="1"/>
</dbReference>
<gene>
    <name evidence="15" type="ORF">CANINC_001173</name>
</gene>
<dbReference type="PANTHER" id="PTHR10642">
    <property type="entry name" value="RIBONUCLEASE H1"/>
    <property type="match status" value="1"/>
</dbReference>
<dbReference type="GO" id="GO:0043137">
    <property type="term" value="P:DNA replication, removal of RNA primer"/>
    <property type="evidence" value="ECO:0007669"/>
    <property type="project" value="TreeGrafter"/>
</dbReference>
<evidence type="ECO:0000259" key="14">
    <source>
        <dbReference type="PROSITE" id="PS50879"/>
    </source>
</evidence>
<evidence type="ECO:0000256" key="7">
    <source>
        <dbReference type="ARBA" id="ARBA00022722"/>
    </source>
</evidence>
<comment type="function">
    <text evidence="3 12">Endonuclease that specifically degrades the RNA of RNA-DNA hybrids.</text>
</comment>
<feature type="compositionally biased region" description="Polar residues" evidence="13">
    <location>
        <begin position="102"/>
        <end position="111"/>
    </location>
</feature>
<evidence type="ECO:0000256" key="13">
    <source>
        <dbReference type="SAM" id="MobiDB-lite"/>
    </source>
</evidence>
<dbReference type="GO" id="GO:0003676">
    <property type="term" value="F:nucleic acid binding"/>
    <property type="evidence" value="ECO:0007669"/>
    <property type="project" value="UniProtKB-UniRule"/>
</dbReference>
<evidence type="ECO:0000256" key="12">
    <source>
        <dbReference type="PIRNR" id="PIRNR036852"/>
    </source>
</evidence>
<keyword evidence="7 12" id="KW-0540">Nuclease</keyword>
<dbReference type="AlphaFoldDB" id="A0A4T0X4V8"/>
<protein>
    <recommendedName>
        <fullName evidence="6 12">Ribonuclease H</fullName>
        <shortName evidence="12">RNase H</shortName>
        <ecNumber evidence="5 12">3.1.26.4</ecNumber>
    </recommendedName>
</protein>
<dbReference type="Proteomes" id="UP000307173">
    <property type="component" value="Unassembled WGS sequence"/>
</dbReference>
<dbReference type="EMBL" id="SELW01000166">
    <property type="protein sequence ID" value="TID30293.1"/>
    <property type="molecule type" value="Genomic_DNA"/>
</dbReference>
<feature type="domain" description="RNase H type-1" evidence="14">
    <location>
        <begin position="110"/>
        <end position="268"/>
    </location>
</feature>
<feature type="compositionally biased region" description="Low complexity" evidence="13">
    <location>
        <begin position="47"/>
        <end position="97"/>
    </location>
</feature>
<dbReference type="Pfam" id="PF00075">
    <property type="entry name" value="RNase_H"/>
    <property type="match status" value="1"/>
</dbReference>
<dbReference type="InterPro" id="IPR002156">
    <property type="entry name" value="RNaseH_domain"/>
</dbReference>
<keyword evidence="9 12" id="KW-0255">Endonuclease</keyword>
<comment type="cofactor">
    <cofactor evidence="2 12">
        <name>Mg(2+)</name>
        <dbReference type="ChEBI" id="CHEBI:18420"/>
    </cofactor>
</comment>
<dbReference type="InterPro" id="IPR017067">
    <property type="entry name" value="RNase_H1_euk"/>
</dbReference>
<dbReference type="InterPro" id="IPR037056">
    <property type="entry name" value="RNase_H1_N_sf"/>
</dbReference>
<evidence type="ECO:0000256" key="9">
    <source>
        <dbReference type="ARBA" id="ARBA00022759"/>
    </source>
</evidence>
<dbReference type="OrthoDB" id="407198at2759"/>
<accession>A0A4T0X4V8</accession>
<keyword evidence="11 12" id="KW-0460">Magnesium</keyword>
<dbReference type="InterPro" id="IPR009027">
    <property type="entry name" value="Ribosomal_bL9/RNase_H1_N"/>
</dbReference>
<comment type="similarity">
    <text evidence="4 12">Belongs to the RNase H family.</text>
</comment>
<dbReference type="InterPro" id="IPR012337">
    <property type="entry name" value="RNaseH-like_sf"/>
</dbReference>
<dbReference type="PIRSF" id="PIRSF036852">
    <property type="entry name" value="Ribonuclease_H1_euk"/>
    <property type="match status" value="1"/>
</dbReference>
<comment type="caution">
    <text evidence="15">The sequence shown here is derived from an EMBL/GenBank/DDBJ whole genome shotgun (WGS) entry which is preliminary data.</text>
</comment>
<dbReference type="InterPro" id="IPR011320">
    <property type="entry name" value="RNase_H1_N"/>
</dbReference>
<dbReference type="Pfam" id="PF01693">
    <property type="entry name" value="Cauli_VI"/>
    <property type="match status" value="1"/>
</dbReference>
<evidence type="ECO:0000313" key="15">
    <source>
        <dbReference type="EMBL" id="TID30293.1"/>
    </source>
</evidence>
<organism evidence="15 16">
    <name type="scientific">Pichia inconspicua</name>
    <dbReference type="NCBI Taxonomy" id="52247"/>
    <lineage>
        <taxon>Eukaryota</taxon>
        <taxon>Fungi</taxon>
        <taxon>Dikarya</taxon>
        <taxon>Ascomycota</taxon>
        <taxon>Saccharomycotina</taxon>
        <taxon>Pichiomycetes</taxon>
        <taxon>Pichiales</taxon>
        <taxon>Pichiaceae</taxon>
        <taxon>Pichia</taxon>
    </lineage>
</organism>
<reference evidence="15 16" key="1">
    <citation type="journal article" date="2019" name="Front. Genet.">
        <title>Whole-Genome Sequencing of the Opportunistic Yeast Pathogen Candida inconspicua Uncovers Its Hybrid Origin.</title>
        <authorList>
            <person name="Mixao V."/>
            <person name="Hansen A.P."/>
            <person name="Saus E."/>
            <person name="Boekhout T."/>
            <person name="Lass-Florl C."/>
            <person name="Gabaldon T."/>
        </authorList>
    </citation>
    <scope>NUCLEOTIDE SEQUENCE [LARGE SCALE GENOMIC DNA]</scope>
    <source>
        <strain evidence="15 16">CBS 180</strain>
    </source>
</reference>
<evidence type="ECO:0000256" key="11">
    <source>
        <dbReference type="ARBA" id="ARBA00022842"/>
    </source>
</evidence>
<evidence type="ECO:0000256" key="4">
    <source>
        <dbReference type="ARBA" id="ARBA00005300"/>
    </source>
</evidence>
<evidence type="ECO:0000256" key="10">
    <source>
        <dbReference type="ARBA" id="ARBA00022801"/>
    </source>
</evidence>
<name>A0A4T0X4V8_9ASCO</name>
<dbReference type="Gene3D" id="3.40.970.10">
    <property type="entry name" value="Ribonuclease H1, N-terminal domain"/>
    <property type="match status" value="1"/>
</dbReference>
<feature type="region of interest" description="Disordered" evidence="13">
    <location>
        <begin position="248"/>
        <end position="269"/>
    </location>
</feature>
<sequence length="269" mass="28892">MKYYAVKNGRQNGVYTNWSDCESQVKGHSGSQFKSFKTQAEAKAYMSGGSNSNSGANRSTSNHNGSSYSSSRSNAPYSKTSTSSSSGSNQHASYSSGYVSHVPTSHSTKSSKPVKVYTDGASKNNQAAKQGKATAGYGVYYGPNDSRNYSGRVSGEQTNNRGELQAISHALGNAAAEVKSGKTNHYNIITDSQYSMDSITKWSSGWEKNGWKTSTGAPVQNRDLIQNCRKHIADIESHQGKVEFTKVKGHSGDHGNEMADKLAVDGCHK</sequence>
<dbReference type="FunFam" id="3.40.970.10:FF:000002">
    <property type="entry name" value="Ribonuclease H"/>
    <property type="match status" value="1"/>
</dbReference>
<dbReference type="InterPro" id="IPR050092">
    <property type="entry name" value="RNase_H"/>
</dbReference>
<evidence type="ECO:0000256" key="6">
    <source>
        <dbReference type="ARBA" id="ARBA00017721"/>
    </source>
</evidence>
<dbReference type="SUPFAM" id="SSF55658">
    <property type="entry name" value="L9 N-domain-like"/>
    <property type="match status" value="1"/>
</dbReference>
<dbReference type="InterPro" id="IPR036397">
    <property type="entry name" value="RNaseH_sf"/>
</dbReference>
<keyword evidence="8 12" id="KW-0479">Metal-binding</keyword>